<dbReference type="AlphaFoldDB" id="A0AAD9PMM8"/>
<keyword evidence="7" id="KW-1185">Reference proteome</keyword>
<dbReference type="GeneID" id="94334628"/>
<name>A0AAD9PMM8_9APIC</name>
<comment type="subcellular location">
    <subcellularLocation>
        <location evidence="1">Membrane</location>
        <topology evidence="1">Multi-pass membrane protein</topology>
    </subcellularLocation>
</comment>
<dbReference type="Proteomes" id="UP001214638">
    <property type="component" value="Unassembled WGS sequence"/>
</dbReference>
<evidence type="ECO:0000313" key="7">
    <source>
        <dbReference type="Proteomes" id="UP001214638"/>
    </source>
</evidence>
<gene>
    <name evidence="6" type="ORF">BdWA1_000330</name>
</gene>
<protein>
    <submittedName>
        <fullName evidence="6">Bifunctional CDC50-LEM3 family/Cell cycle control protein 50A</fullName>
    </submittedName>
</protein>
<dbReference type="Pfam" id="PF03381">
    <property type="entry name" value="CDC50"/>
    <property type="match status" value="1"/>
</dbReference>
<dbReference type="EMBL" id="JALLKP010000001">
    <property type="protein sequence ID" value="KAK2197331.1"/>
    <property type="molecule type" value="Genomic_DNA"/>
</dbReference>
<sequence length="248" mass="28102">MNKLGFALLRVHLNIEACTLTYETTQAGIQVLKIDEESCPSFANGLHGKYSIFYKLSNFYQNNKKYKQSIDYRQLEGEVITDENSLVSCVPFIKDEDGKIYHPCGAIALQVFTDTFKLYSDEEMKREITLNDSREAITPRYGTHTLFKNPSAEDKEKYKDKVNFWLEEADIKTKLSADTAGIGVENGHFINWIDVAALPNFKKLYAVLDANKLQLPLYLAVNVSYIVLPSEGLTNPSTLFTLQSSVPF</sequence>
<proteinExistence type="inferred from homology"/>
<dbReference type="PANTHER" id="PTHR10926">
    <property type="entry name" value="CELL CYCLE CONTROL PROTEIN 50"/>
    <property type="match status" value="1"/>
</dbReference>
<evidence type="ECO:0000256" key="1">
    <source>
        <dbReference type="ARBA" id="ARBA00004141"/>
    </source>
</evidence>
<dbReference type="RefSeq" id="XP_067804173.1">
    <property type="nucleotide sequence ID" value="XM_067945382.1"/>
</dbReference>
<keyword evidence="4" id="KW-1133">Transmembrane helix</keyword>
<comment type="similarity">
    <text evidence="2">Belongs to the CDC50/LEM3 family.</text>
</comment>
<evidence type="ECO:0000256" key="5">
    <source>
        <dbReference type="ARBA" id="ARBA00023136"/>
    </source>
</evidence>
<dbReference type="GO" id="GO:0005886">
    <property type="term" value="C:plasma membrane"/>
    <property type="evidence" value="ECO:0007669"/>
    <property type="project" value="TreeGrafter"/>
</dbReference>
<reference evidence="6" key="1">
    <citation type="journal article" date="2023" name="Nat. Microbiol.">
        <title>Babesia duncani multi-omics identifies virulence factors and drug targets.</title>
        <authorList>
            <person name="Singh P."/>
            <person name="Lonardi S."/>
            <person name="Liang Q."/>
            <person name="Vydyam P."/>
            <person name="Khabirova E."/>
            <person name="Fang T."/>
            <person name="Gihaz S."/>
            <person name="Thekkiniath J."/>
            <person name="Munshi M."/>
            <person name="Abel S."/>
            <person name="Ciampossin L."/>
            <person name="Batugedara G."/>
            <person name="Gupta M."/>
            <person name="Lu X.M."/>
            <person name="Lenz T."/>
            <person name="Chakravarty S."/>
            <person name="Cornillot E."/>
            <person name="Hu Y."/>
            <person name="Ma W."/>
            <person name="Gonzalez L.M."/>
            <person name="Sanchez S."/>
            <person name="Estrada K."/>
            <person name="Sanchez-Flores A."/>
            <person name="Montero E."/>
            <person name="Harb O.S."/>
            <person name="Le Roch K.G."/>
            <person name="Mamoun C.B."/>
        </authorList>
    </citation>
    <scope>NUCLEOTIDE SEQUENCE</scope>
    <source>
        <strain evidence="6">WA1</strain>
    </source>
</reference>
<organism evidence="6 7">
    <name type="scientific">Babesia duncani</name>
    <dbReference type="NCBI Taxonomy" id="323732"/>
    <lineage>
        <taxon>Eukaryota</taxon>
        <taxon>Sar</taxon>
        <taxon>Alveolata</taxon>
        <taxon>Apicomplexa</taxon>
        <taxon>Aconoidasida</taxon>
        <taxon>Piroplasmida</taxon>
        <taxon>Babesiidae</taxon>
        <taxon>Babesia</taxon>
    </lineage>
</organism>
<evidence type="ECO:0000256" key="2">
    <source>
        <dbReference type="ARBA" id="ARBA00009457"/>
    </source>
</evidence>
<dbReference type="GO" id="GO:0005783">
    <property type="term" value="C:endoplasmic reticulum"/>
    <property type="evidence" value="ECO:0007669"/>
    <property type="project" value="TreeGrafter"/>
</dbReference>
<keyword evidence="5" id="KW-0472">Membrane</keyword>
<dbReference type="KEGG" id="bdw:94334628"/>
<evidence type="ECO:0000313" key="6">
    <source>
        <dbReference type="EMBL" id="KAK2197331.1"/>
    </source>
</evidence>
<evidence type="ECO:0000256" key="4">
    <source>
        <dbReference type="ARBA" id="ARBA00022989"/>
    </source>
</evidence>
<evidence type="ECO:0000256" key="3">
    <source>
        <dbReference type="ARBA" id="ARBA00022692"/>
    </source>
</evidence>
<dbReference type="GO" id="GO:0005794">
    <property type="term" value="C:Golgi apparatus"/>
    <property type="evidence" value="ECO:0007669"/>
    <property type="project" value="TreeGrafter"/>
</dbReference>
<keyword evidence="3" id="KW-0812">Transmembrane</keyword>
<dbReference type="PANTHER" id="PTHR10926:SF0">
    <property type="entry name" value="CDC50, ISOFORM A"/>
    <property type="match status" value="1"/>
</dbReference>
<comment type="caution">
    <text evidence="6">The sequence shown here is derived from an EMBL/GenBank/DDBJ whole genome shotgun (WGS) entry which is preliminary data.</text>
</comment>
<dbReference type="InterPro" id="IPR005045">
    <property type="entry name" value="CDC50/LEM3_fam"/>
</dbReference>
<accession>A0AAD9PMM8</accession>